<feature type="transmembrane region" description="Helical" evidence="1">
    <location>
        <begin position="67"/>
        <end position="91"/>
    </location>
</feature>
<dbReference type="AlphaFoldDB" id="A0A226EHP1"/>
<evidence type="ECO:0000313" key="2">
    <source>
        <dbReference type="EMBL" id="OXA56617.1"/>
    </source>
</evidence>
<accession>A0A226EHP1</accession>
<dbReference type="EMBL" id="LNIX01000004">
    <property type="protein sequence ID" value="OXA56617.1"/>
    <property type="molecule type" value="Genomic_DNA"/>
</dbReference>
<evidence type="ECO:0000256" key="1">
    <source>
        <dbReference type="SAM" id="Phobius"/>
    </source>
</evidence>
<gene>
    <name evidence="2" type="ORF">Fcan01_09100</name>
</gene>
<dbReference type="Proteomes" id="UP000198287">
    <property type="component" value="Unassembled WGS sequence"/>
</dbReference>
<proteinExistence type="predicted"/>
<keyword evidence="1" id="KW-0472">Membrane</keyword>
<keyword evidence="3" id="KW-1185">Reference proteome</keyword>
<organism evidence="2 3">
    <name type="scientific">Folsomia candida</name>
    <name type="common">Springtail</name>
    <dbReference type="NCBI Taxonomy" id="158441"/>
    <lineage>
        <taxon>Eukaryota</taxon>
        <taxon>Metazoa</taxon>
        <taxon>Ecdysozoa</taxon>
        <taxon>Arthropoda</taxon>
        <taxon>Hexapoda</taxon>
        <taxon>Collembola</taxon>
        <taxon>Entomobryomorpha</taxon>
        <taxon>Isotomoidea</taxon>
        <taxon>Isotomidae</taxon>
        <taxon>Proisotominae</taxon>
        <taxon>Folsomia</taxon>
    </lineage>
</organism>
<name>A0A226EHP1_FOLCA</name>
<protein>
    <submittedName>
        <fullName evidence="2">Polyprotein</fullName>
    </submittedName>
</protein>
<comment type="caution">
    <text evidence="2">The sequence shown here is derived from an EMBL/GenBank/DDBJ whole genome shotgun (WGS) entry which is preliminary data.</text>
</comment>
<evidence type="ECO:0000313" key="3">
    <source>
        <dbReference type="Proteomes" id="UP000198287"/>
    </source>
</evidence>
<reference evidence="2 3" key="1">
    <citation type="submission" date="2015-12" db="EMBL/GenBank/DDBJ databases">
        <title>The genome of Folsomia candida.</title>
        <authorList>
            <person name="Faddeeva A."/>
            <person name="Derks M.F."/>
            <person name="Anvar Y."/>
            <person name="Smit S."/>
            <person name="Van Straalen N."/>
            <person name="Roelofs D."/>
        </authorList>
    </citation>
    <scope>NUCLEOTIDE SEQUENCE [LARGE SCALE GENOMIC DNA]</scope>
    <source>
        <strain evidence="2 3">VU population</strain>
        <tissue evidence="2">Whole body</tissue>
    </source>
</reference>
<keyword evidence="1" id="KW-1133">Transmembrane helix</keyword>
<keyword evidence="1" id="KW-0812">Transmembrane</keyword>
<sequence length="202" mass="22111">MESAHISGMPKVASAIKQSVINKEKLINSRMARLLWKTQELDPQILSPAAIRSTTQNHNLDKLENPLVVAAISAGVIGVVIIAVMILSMWIRSKFLTRPGSRTNSNDIETDVIMTSSPSRSISISMSTLDGGEGQDNEGSEDKTQMESIRLDDTTFYSAVDISIIPVDISVPCNPDDKDLPENHGMLDERTLCNISLSPIYK</sequence>